<dbReference type="EC" id="4.2.1.51" evidence="2"/>
<evidence type="ECO:0000256" key="6">
    <source>
        <dbReference type="ARBA" id="ARBA00023239"/>
    </source>
</evidence>
<evidence type="ECO:0000256" key="2">
    <source>
        <dbReference type="ARBA" id="ARBA00013147"/>
    </source>
</evidence>
<dbReference type="SUPFAM" id="SSF55021">
    <property type="entry name" value="ACT-like"/>
    <property type="match status" value="1"/>
</dbReference>
<dbReference type="UniPathway" id="UPA00121">
    <property type="reaction ID" value="UER00345"/>
</dbReference>
<reference evidence="11 12" key="1">
    <citation type="submission" date="2020-07" db="EMBL/GenBank/DDBJ databases">
        <authorList>
            <person name="Partida-Martinez L."/>
            <person name="Huntemann M."/>
            <person name="Clum A."/>
            <person name="Wang J."/>
            <person name="Palaniappan K."/>
            <person name="Ritter S."/>
            <person name="Chen I.-M."/>
            <person name="Stamatis D."/>
            <person name="Reddy T."/>
            <person name="O'Malley R."/>
            <person name="Daum C."/>
            <person name="Shapiro N."/>
            <person name="Ivanova N."/>
            <person name="Kyrpides N."/>
            <person name="Woyke T."/>
        </authorList>
    </citation>
    <scope>NUCLEOTIDE SEQUENCE [LARGE SCALE GENOMIC DNA]</scope>
    <source>
        <strain evidence="11 12">AS2.3</strain>
    </source>
</reference>
<evidence type="ECO:0000256" key="5">
    <source>
        <dbReference type="ARBA" id="ARBA00023222"/>
    </source>
</evidence>
<dbReference type="InterPro" id="IPR002912">
    <property type="entry name" value="ACT_dom"/>
</dbReference>
<keyword evidence="6 11" id="KW-0456">Lyase</keyword>
<sequence>MLRKHALAGRRRAFYRRRSMETYAAPARPIVAAMIAAAAANPERAIAFQGAPGANSHVAVAEAFPDGLPLPCFTFEDAIDAVRDGRADCAMIPIENSLHGRVADIHFLLPESGLVITGEHFLPIRHALMGTGSRDEVREAMSHPQALGQCRHWLKAHDIHQVSYPDTAGAAAYVAERRDPRVAALAPPGAAALYGLNLLGVDIADADHNTTRFVVLARGGKPPVGDGPWMTTLIFEVRNVPAALYKAMGGFATNGVNMTKLESYQRSGSFAATEFYADIEGKPGDAAVDRALEELGFHSKWLRLLGTYRRARERG</sequence>
<name>A0A7Y9FS23_9SPHN</name>
<dbReference type="EMBL" id="JACCBY010000009">
    <property type="protein sequence ID" value="NYD92157.1"/>
    <property type="molecule type" value="Genomic_DNA"/>
</dbReference>
<evidence type="ECO:0000313" key="11">
    <source>
        <dbReference type="EMBL" id="NYD92157.1"/>
    </source>
</evidence>
<dbReference type="CDD" id="cd04905">
    <property type="entry name" value="ACT_CM-PDT"/>
    <property type="match status" value="1"/>
</dbReference>
<dbReference type="PROSITE" id="PS00857">
    <property type="entry name" value="PREPHENATE_DEHYDR_1"/>
    <property type="match status" value="1"/>
</dbReference>
<dbReference type="CDD" id="cd13631">
    <property type="entry name" value="PBP2_Ct-PDT_like"/>
    <property type="match status" value="1"/>
</dbReference>
<dbReference type="InterPro" id="IPR018528">
    <property type="entry name" value="Preph_deHydtase_CS"/>
</dbReference>
<keyword evidence="4" id="KW-0057">Aromatic amino acid biosynthesis</keyword>
<dbReference type="GO" id="GO:0009094">
    <property type="term" value="P:L-phenylalanine biosynthetic process"/>
    <property type="evidence" value="ECO:0007669"/>
    <property type="project" value="UniProtKB-UniPathway"/>
</dbReference>
<feature type="domain" description="ACT" evidence="10">
    <location>
        <begin position="232"/>
        <end position="309"/>
    </location>
</feature>
<dbReference type="InterPro" id="IPR045865">
    <property type="entry name" value="ACT-like_dom_sf"/>
</dbReference>
<dbReference type="Gene3D" id="3.30.70.260">
    <property type="match status" value="1"/>
</dbReference>
<dbReference type="InterPro" id="IPR001086">
    <property type="entry name" value="Preph_deHydtase"/>
</dbReference>
<keyword evidence="3" id="KW-0028">Amino-acid biosynthesis</keyword>
<dbReference type="SUPFAM" id="SSF53850">
    <property type="entry name" value="Periplasmic binding protein-like II"/>
    <property type="match status" value="1"/>
</dbReference>
<organism evidence="11 12">
    <name type="scientific">Sphingomonas melonis</name>
    <dbReference type="NCBI Taxonomy" id="152682"/>
    <lineage>
        <taxon>Bacteria</taxon>
        <taxon>Pseudomonadati</taxon>
        <taxon>Pseudomonadota</taxon>
        <taxon>Alphaproteobacteria</taxon>
        <taxon>Sphingomonadales</taxon>
        <taxon>Sphingomonadaceae</taxon>
        <taxon>Sphingomonas</taxon>
    </lineage>
</organism>
<dbReference type="PROSITE" id="PS51671">
    <property type="entry name" value="ACT"/>
    <property type="match status" value="1"/>
</dbReference>
<evidence type="ECO:0000256" key="8">
    <source>
        <dbReference type="PIRSR" id="PIRSR001500-2"/>
    </source>
</evidence>
<dbReference type="AlphaFoldDB" id="A0A7Y9FS23"/>
<evidence type="ECO:0000259" key="10">
    <source>
        <dbReference type="PROSITE" id="PS51671"/>
    </source>
</evidence>
<dbReference type="PIRSF" id="PIRSF001500">
    <property type="entry name" value="Chor_mut_pdt_Ppr"/>
    <property type="match status" value="1"/>
</dbReference>
<dbReference type="GO" id="GO:0004664">
    <property type="term" value="F:prephenate dehydratase activity"/>
    <property type="evidence" value="ECO:0007669"/>
    <property type="project" value="UniProtKB-EC"/>
</dbReference>
<accession>A0A7Y9FS23</accession>
<evidence type="ECO:0000256" key="7">
    <source>
        <dbReference type="ARBA" id="ARBA00047848"/>
    </source>
</evidence>
<dbReference type="Pfam" id="PF00800">
    <property type="entry name" value="PDT"/>
    <property type="match status" value="1"/>
</dbReference>
<gene>
    <name evidence="11" type="ORF">HD841_003977</name>
</gene>
<dbReference type="PROSITE" id="PS51171">
    <property type="entry name" value="PREPHENATE_DEHYDR_3"/>
    <property type="match status" value="1"/>
</dbReference>
<comment type="pathway">
    <text evidence="1">Amino-acid biosynthesis; L-phenylalanine biosynthesis; phenylpyruvate from prephenate: step 1/1.</text>
</comment>
<evidence type="ECO:0000313" key="12">
    <source>
        <dbReference type="Proteomes" id="UP000517753"/>
    </source>
</evidence>
<evidence type="ECO:0000256" key="3">
    <source>
        <dbReference type="ARBA" id="ARBA00022605"/>
    </source>
</evidence>
<dbReference type="InterPro" id="IPR008242">
    <property type="entry name" value="Chor_mutase/pphenate_deHydtase"/>
</dbReference>
<reference evidence="11 12" key="2">
    <citation type="submission" date="2020-08" db="EMBL/GenBank/DDBJ databases">
        <title>The Agave Microbiome: Exploring the role of microbial communities in plant adaptations to desert environments.</title>
        <authorList>
            <person name="Partida-Martinez L.P."/>
        </authorList>
    </citation>
    <scope>NUCLEOTIDE SEQUENCE [LARGE SCALE GENOMIC DNA]</scope>
    <source>
        <strain evidence="11 12">AS2.3</strain>
    </source>
</reference>
<proteinExistence type="predicted"/>
<evidence type="ECO:0000256" key="1">
    <source>
        <dbReference type="ARBA" id="ARBA00004741"/>
    </source>
</evidence>
<protein>
    <recommendedName>
        <fullName evidence="2">prephenate dehydratase</fullName>
        <ecNumber evidence="2">4.2.1.51</ecNumber>
    </recommendedName>
</protein>
<dbReference type="NCBIfam" id="NF008866">
    <property type="entry name" value="PRK11899.1"/>
    <property type="match status" value="1"/>
</dbReference>
<evidence type="ECO:0000259" key="9">
    <source>
        <dbReference type="PROSITE" id="PS51171"/>
    </source>
</evidence>
<feature type="domain" description="Prephenate dehydratase" evidence="9">
    <location>
        <begin position="45"/>
        <end position="218"/>
    </location>
</feature>
<dbReference type="PANTHER" id="PTHR21022:SF19">
    <property type="entry name" value="PREPHENATE DEHYDRATASE-RELATED"/>
    <property type="match status" value="1"/>
</dbReference>
<feature type="site" description="Essential for prephenate dehydratase activity" evidence="8">
    <location>
        <position position="211"/>
    </location>
</feature>
<dbReference type="Gene3D" id="3.40.190.10">
    <property type="entry name" value="Periplasmic binding protein-like II"/>
    <property type="match status" value="2"/>
</dbReference>
<keyword evidence="5" id="KW-0584">Phenylalanine biosynthesis</keyword>
<comment type="caution">
    <text evidence="11">The sequence shown here is derived from an EMBL/GenBank/DDBJ whole genome shotgun (WGS) entry which is preliminary data.</text>
</comment>
<comment type="catalytic activity">
    <reaction evidence="7">
        <text>prephenate + H(+) = 3-phenylpyruvate + CO2 + H2O</text>
        <dbReference type="Rhea" id="RHEA:21648"/>
        <dbReference type="ChEBI" id="CHEBI:15377"/>
        <dbReference type="ChEBI" id="CHEBI:15378"/>
        <dbReference type="ChEBI" id="CHEBI:16526"/>
        <dbReference type="ChEBI" id="CHEBI:18005"/>
        <dbReference type="ChEBI" id="CHEBI:29934"/>
        <dbReference type="EC" id="4.2.1.51"/>
    </reaction>
</comment>
<dbReference type="PANTHER" id="PTHR21022">
    <property type="entry name" value="PREPHENATE DEHYDRATASE P PROTEIN"/>
    <property type="match status" value="1"/>
</dbReference>
<evidence type="ECO:0000256" key="4">
    <source>
        <dbReference type="ARBA" id="ARBA00023141"/>
    </source>
</evidence>
<keyword evidence="12" id="KW-1185">Reference proteome</keyword>
<dbReference type="GO" id="GO:0005737">
    <property type="term" value="C:cytoplasm"/>
    <property type="evidence" value="ECO:0007669"/>
    <property type="project" value="TreeGrafter"/>
</dbReference>
<dbReference type="Proteomes" id="UP000517753">
    <property type="component" value="Unassembled WGS sequence"/>
</dbReference>